<dbReference type="EMBL" id="AMRM01000027">
    <property type="protein sequence ID" value="EKF17256.1"/>
    <property type="molecule type" value="Genomic_DNA"/>
</dbReference>
<evidence type="ECO:0000256" key="2">
    <source>
        <dbReference type="ARBA" id="ARBA00022723"/>
    </source>
</evidence>
<dbReference type="STRING" id="391937.NA2_19051"/>
<dbReference type="AlphaFoldDB" id="K2M547"/>
<dbReference type="PATRIC" id="fig|391937.3.peg.3913"/>
<evidence type="ECO:0000313" key="6">
    <source>
        <dbReference type="Proteomes" id="UP000006786"/>
    </source>
</evidence>
<protein>
    <submittedName>
        <fullName evidence="5">Glutathione-dependent formaldehyde-activating protein</fullName>
    </submittedName>
</protein>
<dbReference type="PANTHER" id="PTHR28620">
    <property type="entry name" value="CENTROMERE PROTEIN V"/>
    <property type="match status" value="1"/>
</dbReference>
<gene>
    <name evidence="5" type="ORF">NA2_19051</name>
</gene>
<name>K2M547_9HYPH</name>
<evidence type="ECO:0000313" key="5">
    <source>
        <dbReference type="EMBL" id="EKF17256.1"/>
    </source>
</evidence>
<dbReference type="GO" id="GO:0016846">
    <property type="term" value="F:carbon-sulfur lyase activity"/>
    <property type="evidence" value="ECO:0007669"/>
    <property type="project" value="InterPro"/>
</dbReference>
<reference evidence="5 6" key="1">
    <citation type="journal article" date="2012" name="J. Bacteriol.">
        <title>Genome Sequence of Nitratireductor pacificus Type Strain pht-3B.</title>
        <authorList>
            <person name="Lai Q."/>
            <person name="Li G."/>
            <person name="Shao Z."/>
        </authorList>
    </citation>
    <scope>NUCLEOTIDE SEQUENCE [LARGE SCALE GENOMIC DNA]</scope>
    <source>
        <strain evidence="6">pht-3B</strain>
    </source>
</reference>
<dbReference type="PANTHER" id="PTHR28620:SF1">
    <property type="entry name" value="CENP-V_GFA DOMAIN-CONTAINING PROTEIN"/>
    <property type="match status" value="1"/>
</dbReference>
<dbReference type="InterPro" id="IPR006913">
    <property type="entry name" value="CENP-V/GFA"/>
</dbReference>
<dbReference type="SUPFAM" id="SSF51316">
    <property type="entry name" value="Mss4-like"/>
    <property type="match status" value="1"/>
</dbReference>
<evidence type="ECO:0000256" key="1">
    <source>
        <dbReference type="ARBA" id="ARBA00005495"/>
    </source>
</evidence>
<proteinExistence type="inferred from homology"/>
<dbReference type="PROSITE" id="PS51891">
    <property type="entry name" value="CENP_V_GFA"/>
    <property type="match status" value="1"/>
</dbReference>
<keyword evidence="2" id="KW-0479">Metal-binding</keyword>
<organism evidence="5 6">
    <name type="scientific">Nitratireductor pacificus pht-3B</name>
    <dbReference type="NCBI Taxonomy" id="391937"/>
    <lineage>
        <taxon>Bacteria</taxon>
        <taxon>Pseudomonadati</taxon>
        <taxon>Pseudomonadota</taxon>
        <taxon>Alphaproteobacteria</taxon>
        <taxon>Hyphomicrobiales</taxon>
        <taxon>Phyllobacteriaceae</taxon>
        <taxon>Nitratireductor</taxon>
    </lineage>
</organism>
<comment type="similarity">
    <text evidence="1">Belongs to the Gfa family.</text>
</comment>
<dbReference type="InterPro" id="IPR052355">
    <property type="entry name" value="CENP-V-like"/>
</dbReference>
<dbReference type="RefSeq" id="WP_008598859.1">
    <property type="nucleotide sequence ID" value="NZ_AMRM01000027.1"/>
</dbReference>
<comment type="caution">
    <text evidence="5">The sequence shown here is derived from an EMBL/GenBank/DDBJ whole genome shotgun (WGS) entry which is preliminary data.</text>
</comment>
<evidence type="ECO:0000259" key="4">
    <source>
        <dbReference type="PROSITE" id="PS51891"/>
    </source>
</evidence>
<evidence type="ECO:0000256" key="3">
    <source>
        <dbReference type="ARBA" id="ARBA00022833"/>
    </source>
</evidence>
<keyword evidence="6" id="KW-1185">Reference proteome</keyword>
<keyword evidence="3" id="KW-0862">Zinc</keyword>
<dbReference type="Proteomes" id="UP000006786">
    <property type="component" value="Unassembled WGS sequence"/>
</dbReference>
<sequence length="118" mass="12912">MLEASCHCGAVRLEIAARPLWLTECNCSLCRRRGALWLHCHPAEVTFTAGAGSTAEYLQGDRTLAMHHCPTCGCTTHWSPADPAGQRMAVNARLIDPQAIAGLRIRRFDGADSFDFLD</sequence>
<dbReference type="eggNOG" id="COG3791">
    <property type="taxonomic scope" value="Bacteria"/>
</dbReference>
<dbReference type="InterPro" id="IPR011057">
    <property type="entry name" value="Mss4-like_sf"/>
</dbReference>
<dbReference type="GO" id="GO:0046872">
    <property type="term" value="F:metal ion binding"/>
    <property type="evidence" value="ECO:0007669"/>
    <property type="project" value="UniProtKB-KW"/>
</dbReference>
<feature type="domain" description="CENP-V/GFA" evidence="4">
    <location>
        <begin position="2"/>
        <end position="115"/>
    </location>
</feature>
<dbReference type="Gene3D" id="2.170.150.70">
    <property type="match status" value="1"/>
</dbReference>
<accession>K2M547</accession>
<dbReference type="Pfam" id="PF04828">
    <property type="entry name" value="GFA"/>
    <property type="match status" value="1"/>
</dbReference>